<dbReference type="AlphaFoldDB" id="A0AAE0Z702"/>
<evidence type="ECO:0000313" key="2">
    <source>
        <dbReference type="Proteomes" id="UP001283361"/>
    </source>
</evidence>
<dbReference type="EMBL" id="JAWDGP010004498">
    <property type="protein sequence ID" value="KAK3763810.1"/>
    <property type="molecule type" value="Genomic_DNA"/>
</dbReference>
<accession>A0AAE0Z702</accession>
<gene>
    <name evidence="1" type="ORF">RRG08_020729</name>
</gene>
<evidence type="ECO:0000313" key="1">
    <source>
        <dbReference type="EMBL" id="KAK3763810.1"/>
    </source>
</evidence>
<reference evidence="1" key="1">
    <citation type="journal article" date="2023" name="G3 (Bethesda)">
        <title>A reference genome for the long-term kleptoplast-retaining sea slug Elysia crispata morphotype clarki.</title>
        <authorList>
            <person name="Eastman K.E."/>
            <person name="Pendleton A.L."/>
            <person name="Shaikh M.A."/>
            <person name="Suttiyut T."/>
            <person name="Ogas R."/>
            <person name="Tomko P."/>
            <person name="Gavelis G."/>
            <person name="Widhalm J.R."/>
            <person name="Wisecaver J.H."/>
        </authorList>
    </citation>
    <scope>NUCLEOTIDE SEQUENCE</scope>
    <source>
        <strain evidence="1">ECLA1</strain>
    </source>
</reference>
<keyword evidence="2" id="KW-1185">Reference proteome</keyword>
<name>A0AAE0Z702_9GAST</name>
<proteinExistence type="predicted"/>
<dbReference type="Proteomes" id="UP001283361">
    <property type="component" value="Unassembled WGS sequence"/>
</dbReference>
<protein>
    <submittedName>
        <fullName evidence="1">Uncharacterized protein</fullName>
    </submittedName>
</protein>
<comment type="caution">
    <text evidence="1">The sequence shown here is derived from an EMBL/GenBank/DDBJ whole genome shotgun (WGS) entry which is preliminary data.</text>
</comment>
<organism evidence="1 2">
    <name type="scientific">Elysia crispata</name>
    <name type="common">lettuce slug</name>
    <dbReference type="NCBI Taxonomy" id="231223"/>
    <lineage>
        <taxon>Eukaryota</taxon>
        <taxon>Metazoa</taxon>
        <taxon>Spiralia</taxon>
        <taxon>Lophotrochozoa</taxon>
        <taxon>Mollusca</taxon>
        <taxon>Gastropoda</taxon>
        <taxon>Heterobranchia</taxon>
        <taxon>Euthyneura</taxon>
        <taxon>Panpulmonata</taxon>
        <taxon>Sacoglossa</taxon>
        <taxon>Placobranchoidea</taxon>
        <taxon>Plakobranchidae</taxon>
        <taxon>Elysia</taxon>
    </lineage>
</organism>
<sequence>MSMKIALNISSYPLSRIRLSDERGTPQAWSVILISGEDGHPGIPDMNFRGAHPLLSPVDVKDALMLTHGQRARTL</sequence>